<sequence>MPETRERRATRSGFGRVLVAVYGIFALSASARAGVQIATKFSEAPLAFSLSALAAVIYIVATVSLALDGDVWRRLAFAACGTEFVGVLVIGTYSLLDRVAFPEATVWSDYGQGYGYVPAVLPLVGLFWLYYTRMRVRNVKS</sequence>
<comment type="caution">
    <text evidence="2">The sequence shown here is derived from an EMBL/GenBank/DDBJ whole genome shotgun (WGS) entry which is preliminary data.</text>
</comment>
<protein>
    <recommendedName>
        <fullName evidence="4">Integral membrane protein</fullName>
    </recommendedName>
</protein>
<evidence type="ECO:0000313" key="3">
    <source>
        <dbReference type="Proteomes" id="UP001500618"/>
    </source>
</evidence>
<feature type="transmembrane region" description="Helical" evidence="1">
    <location>
        <begin position="49"/>
        <end position="68"/>
    </location>
</feature>
<accession>A0ABN2HDT8</accession>
<keyword evidence="1" id="KW-0472">Membrane</keyword>
<evidence type="ECO:0000256" key="1">
    <source>
        <dbReference type="SAM" id="Phobius"/>
    </source>
</evidence>
<feature type="transmembrane region" description="Helical" evidence="1">
    <location>
        <begin position="75"/>
        <end position="93"/>
    </location>
</feature>
<name>A0ABN2HDT8_9ACTN</name>
<keyword evidence="1" id="KW-1133">Transmembrane helix</keyword>
<keyword evidence="3" id="KW-1185">Reference proteome</keyword>
<feature type="transmembrane region" description="Helical" evidence="1">
    <location>
        <begin position="113"/>
        <end position="131"/>
    </location>
</feature>
<dbReference type="EMBL" id="BAAANY010000014">
    <property type="protein sequence ID" value="GAA1686021.1"/>
    <property type="molecule type" value="Genomic_DNA"/>
</dbReference>
<keyword evidence="1" id="KW-0812">Transmembrane</keyword>
<proteinExistence type="predicted"/>
<evidence type="ECO:0000313" key="2">
    <source>
        <dbReference type="EMBL" id="GAA1686021.1"/>
    </source>
</evidence>
<organism evidence="2 3">
    <name type="scientific">Fodinicola feengrottensis</name>
    <dbReference type="NCBI Taxonomy" id="435914"/>
    <lineage>
        <taxon>Bacteria</taxon>
        <taxon>Bacillati</taxon>
        <taxon>Actinomycetota</taxon>
        <taxon>Actinomycetes</taxon>
        <taxon>Mycobacteriales</taxon>
        <taxon>Fodinicola</taxon>
    </lineage>
</organism>
<dbReference type="Proteomes" id="UP001500618">
    <property type="component" value="Unassembled WGS sequence"/>
</dbReference>
<reference evidence="2 3" key="1">
    <citation type="journal article" date="2019" name="Int. J. Syst. Evol. Microbiol.">
        <title>The Global Catalogue of Microorganisms (GCM) 10K type strain sequencing project: providing services to taxonomists for standard genome sequencing and annotation.</title>
        <authorList>
            <consortium name="The Broad Institute Genomics Platform"/>
            <consortium name="The Broad Institute Genome Sequencing Center for Infectious Disease"/>
            <person name="Wu L."/>
            <person name="Ma J."/>
        </authorList>
    </citation>
    <scope>NUCLEOTIDE SEQUENCE [LARGE SCALE GENOMIC DNA]</scope>
    <source>
        <strain evidence="2 3">JCM 14718</strain>
    </source>
</reference>
<gene>
    <name evidence="2" type="ORF">GCM10009765_39160</name>
</gene>
<evidence type="ECO:0008006" key="4">
    <source>
        <dbReference type="Google" id="ProtNLM"/>
    </source>
</evidence>